<name>A0A0H2RKH5_9AGAM</name>
<dbReference type="EMBL" id="KQ086328">
    <property type="protein sequence ID" value="KLO05311.1"/>
    <property type="molecule type" value="Genomic_DNA"/>
</dbReference>
<dbReference type="PANTHER" id="PTHR46572">
    <property type="entry name" value="RHO1 GDP-GTP EXCHANGE PROTEIN 1-RELATED"/>
    <property type="match status" value="1"/>
</dbReference>
<dbReference type="Pfam" id="PF00610">
    <property type="entry name" value="DEP"/>
    <property type="match status" value="1"/>
</dbReference>
<dbReference type="InParanoid" id="A0A0H2RKH5"/>
<keyword evidence="3" id="KW-1185">Reference proteome</keyword>
<feature type="domain" description="DEP" evidence="1">
    <location>
        <begin position="21"/>
        <end position="100"/>
    </location>
</feature>
<reference evidence="2 3" key="1">
    <citation type="submission" date="2015-04" db="EMBL/GenBank/DDBJ databases">
        <title>Complete genome sequence of Schizopora paradoxa KUC8140, a cosmopolitan wood degrader in East Asia.</title>
        <authorList>
            <consortium name="DOE Joint Genome Institute"/>
            <person name="Min B."/>
            <person name="Park H."/>
            <person name="Jang Y."/>
            <person name="Kim J.-J."/>
            <person name="Kim K.H."/>
            <person name="Pangilinan J."/>
            <person name="Lipzen A."/>
            <person name="Riley R."/>
            <person name="Grigoriev I.V."/>
            <person name="Spatafora J.W."/>
            <person name="Choi I.-G."/>
        </authorList>
    </citation>
    <scope>NUCLEOTIDE SEQUENCE [LARGE SCALE GENOMIC DNA]</scope>
    <source>
        <strain evidence="2 3">KUC8140</strain>
    </source>
</reference>
<gene>
    <name evidence="2" type="ORF">SCHPADRAFT_731025</name>
</gene>
<dbReference type="InterPro" id="IPR052233">
    <property type="entry name" value="Rho-type_GEFs"/>
</dbReference>
<evidence type="ECO:0000259" key="1">
    <source>
        <dbReference type="PROSITE" id="PS50186"/>
    </source>
</evidence>
<protein>
    <recommendedName>
        <fullName evidence="1">DEP domain-containing protein</fullName>
    </recommendedName>
</protein>
<dbReference type="InterPro" id="IPR000591">
    <property type="entry name" value="DEP_dom"/>
</dbReference>
<accession>A0A0H2RKH5</accession>
<dbReference type="InterPro" id="IPR036390">
    <property type="entry name" value="WH_DNA-bd_sf"/>
</dbReference>
<dbReference type="PANTHER" id="PTHR46572:SF1">
    <property type="entry name" value="RHO1 GUANINE NUCLEOTIDE EXCHANGE FACTOR TUS1"/>
    <property type="match status" value="1"/>
</dbReference>
<dbReference type="OrthoDB" id="3268585at2759"/>
<organism evidence="2 3">
    <name type="scientific">Schizopora paradoxa</name>
    <dbReference type="NCBI Taxonomy" id="27342"/>
    <lineage>
        <taxon>Eukaryota</taxon>
        <taxon>Fungi</taxon>
        <taxon>Dikarya</taxon>
        <taxon>Basidiomycota</taxon>
        <taxon>Agaricomycotina</taxon>
        <taxon>Agaricomycetes</taxon>
        <taxon>Hymenochaetales</taxon>
        <taxon>Schizoporaceae</taxon>
        <taxon>Schizopora</taxon>
    </lineage>
</organism>
<dbReference type="InterPro" id="IPR036388">
    <property type="entry name" value="WH-like_DNA-bd_sf"/>
</dbReference>
<dbReference type="Proteomes" id="UP000053477">
    <property type="component" value="Unassembled WGS sequence"/>
</dbReference>
<evidence type="ECO:0000313" key="2">
    <source>
        <dbReference type="EMBL" id="KLO05311.1"/>
    </source>
</evidence>
<dbReference type="Gene3D" id="1.10.10.10">
    <property type="entry name" value="Winged helix-like DNA-binding domain superfamily/Winged helix DNA-binding domain"/>
    <property type="match status" value="1"/>
</dbReference>
<dbReference type="STRING" id="27342.A0A0H2RKH5"/>
<dbReference type="GO" id="GO:0035556">
    <property type="term" value="P:intracellular signal transduction"/>
    <property type="evidence" value="ECO:0007669"/>
    <property type="project" value="InterPro"/>
</dbReference>
<dbReference type="PROSITE" id="PS50186">
    <property type="entry name" value="DEP"/>
    <property type="match status" value="1"/>
</dbReference>
<sequence length="163" mass="17980">MSSLPNANDEIVSPLLSQIAEDFQVRMSSQLSDQVRDGSTYKGAFTGRIAVDQLAIVLDTSDRQLALLIGRSLNAQGLFSDVKKERNLFEDSEEIYQFGVGMKEGNTPEQSQQKLESGSVNGVWTLLTKCYSASCNESRGSGLYKCYSCICPRGATVEQRSRY</sequence>
<dbReference type="AlphaFoldDB" id="A0A0H2RKH5"/>
<evidence type="ECO:0000313" key="3">
    <source>
        <dbReference type="Proteomes" id="UP000053477"/>
    </source>
</evidence>
<proteinExistence type="predicted"/>
<dbReference type="SUPFAM" id="SSF46785">
    <property type="entry name" value="Winged helix' DNA-binding domain"/>
    <property type="match status" value="1"/>
</dbReference>
<dbReference type="SMART" id="SM00049">
    <property type="entry name" value="DEP"/>
    <property type="match status" value="1"/>
</dbReference>